<accession>I7LTH9</accession>
<dbReference type="AlphaFoldDB" id="I7LTH9"/>
<sequence length="764" mass="88133">MRVFQTPSNLLDNSAAQEFLPSHVIKNKILKQIQNDEITGWNSSSSPTQFGGDNDYFNNNNNISDQQIERYEDRYQGNNNNPIYNNLTNAGNSRQSVIIDQSSAQIENSIKKYPIQTNALKELSNNLQINLQQKKNNRYQGTNYDQIMLKFTQQPLPSQQKGKRKSQQFSSISTYQNNGLINNTNLPNISTQNEDFSSIVDELKQLKEFLTSPIPQDSQNVKIQNQCFESSNLIGTRIDGRTNSVDSQERDQSDNLTKSEFKVRRFRINSFQQNTIQSQKQNLLNLSNENLKFRKSQYIAHSIQQKNQSNDEQILQTAKDQFQIAQYNNFSNANGNVINLSALTGQAGNTGLANQNNYSFYINQKKSFVNKANSFEGRRKRGKTIDLLPKISEMQRYQNTIKTSRITTQKTNETSQKSRIGQTKTGVNDCSAEIQKMQVCKTSEDRKGSQVTINQIKKLMNQERIYYKENLQQIEQLKCPQSKNSSQNNTKQNTFFLKNTCDSNNYTQTYQSNHTICDQQTTKTNGQVIKIQNQNNINQQGLFDDSQFTQESQYNNAQQSNMHLNQFNSKFQISLAEYLKQNATQRQQFFTSQKKAMQDAQKKDPLDFNKNVRILSEKYSLNNILQHQESPRLKPRIPINASVKINNSKQNSIFNSYAAEPIEKSRQNSSCQKTQQSNTLESKQALIQAYSPFPNITVQQSQQVVIQKGNNIYSPSNEKNENEHQVKYTQFNSRIPKKLKDLLEEQYVRDSKLREIQLVQNNVM</sequence>
<dbReference type="GeneID" id="7843513"/>
<keyword evidence="3" id="KW-1185">Reference proteome</keyword>
<proteinExistence type="predicted"/>
<protein>
    <submittedName>
        <fullName evidence="2">Uncharacterized protein</fullName>
    </submittedName>
</protein>
<evidence type="ECO:0000313" key="2">
    <source>
        <dbReference type="EMBL" id="EAR85278.1"/>
    </source>
</evidence>
<dbReference type="KEGG" id="tet:TTHERM_00470510"/>
<reference evidence="3" key="1">
    <citation type="journal article" date="2006" name="PLoS Biol.">
        <title>Macronuclear genome sequence of the ciliate Tetrahymena thermophila, a model eukaryote.</title>
        <authorList>
            <person name="Eisen J.A."/>
            <person name="Coyne R.S."/>
            <person name="Wu M."/>
            <person name="Wu D."/>
            <person name="Thiagarajan M."/>
            <person name="Wortman J.R."/>
            <person name="Badger J.H."/>
            <person name="Ren Q."/>
            <person name="Amedeo P."/>
            <person name="Jones K.M."/>
            <person name="Tallon L.J."/>
            <person name="Delcher A.L."/>
            <person name="Salzberg S.L."/>
            <person name="Silva J.C."/>
            <person name="Haas B.J."/>
            <person name="Majoros W.H."/>
            <person name="Farzad M."/>
            <person name="Carlton J.M."/>
            <person name="Smith R.K. Jr."/>
            <person name="Garg J."/>
            <person name="Pearlman R.E."/>
            <person name="Karrer K.M."/>
            <person name="Sun L."/>
            <person name="Manning G."/>
            <person name="Elde N.C."/>
            <person name="Turkewitz A.P."/>
            <person name="Asai D.J."/>
            <person name="Wilkes D.E."/>
            <person name="Wang Y."/>
            <person name="Cai H."/>
            <person name="Collins K."/>
            <person name="Stewart B.A."/>
            <person name="Lee S.R."/>
            <person name="Wilamowska K."/>
            <person name="Weinberg Z."/>
            <person name="Ruzzo W.L."/>
            <person name="Wloga D."/>
            <person name="Gaertig J."/>
            <person name="Frankel J."/>
            <person name="Tsao C.-C."/>
            <person name="Gorovsky M.A."/>
            <person name="Keeling P.J."/>
            <person name="Waller R.F."/>
            <person name="Patron N.J."/>
            <person name="Cherry J.M."/>
            <person name="Stover N.A."/>
            <person name="Krieger C.J."/>
            <person name="del Toro C."/>
            <person name="Ryder H.F."/>
            <person name="Williamson S.C."/>
            <person name="Barbeau R.A."/>
            <person name="Hamilton E.P."/>
            <person name="Orias E."/>
        </authorList>
    </citation>
    <scope>NUCLEOTIDE SEQUENCE [LARGE SCALE GENOMIC DNA]</scope>
    <source>
        <strain evidence="3">SB210</strain>
    </source>
</reference>
<feature type="compositionally biased region" description="Polar residues" evidence="1">
    <location>
        <begin position="40"/>
        <end position="49"/>
    </location>
</feature>
<gene>
    <name evidence="2" type="ORF">TTHERM_00470510</name>
</gene>
<feature type="region of interest" description="Disordered" evidence="1">
    <location>
        <begin position="40"/>
        <end position="61"/>
    </location>
</feature>
<dbReference type="HOGENOM" id="CLU_365438_0_0_1"/>
<evidence type="ECO:0000313" key="3">
    <source>
        <dbReference type="Proteomes" id="UP000009168"/>
    </source>
</evidence>
<organism evidence="2 3">
    <name type="scientific">Tetrahymena thermophila (strain SB210)</name>
    <dbReference type="NCBI Taxonomy" id="312017"/>
    <lineage>
        <taxon>Eukaryota</taxon>
        <taxon>Sar</taxon>
        <taxon>Alveolata</taxon>
        <taxon>Ciliophora</taxon>
        <taxon>Intramacronucleata</taxon>
        <taxon>Oligohymenophorea</taxon>
        <taxon>Hymenostomatida</taxon>
        <taxon>Tetrahymenina</taxon>
        <taxon>Tetrahymenidae</taxon>
        <taxon>Tetrahymena</taxon>
    </lineage>
</organism>
<name>I7LTH9_TETTS</name>
<dbReference type="RefSeq" id="XP_001032941.1">
    <property type="nucleotide sequence ID" value="XM_001032941.1"/>
</dbReference>
<dbReference type="EMBL" id="GG662622">
    <property type="protein sequence ID" value="EAR85278.1"/>
    <property type="molecule type" value="Genomic_DNA"/>
</dbReference>
<feature type="compositionally biased region" description="Low complexity" evidence="1">
    <location>
        <begin position="50"/>
        <end position="61"/>
    </location>
</feature>
<dbReference type="InParanoid" id="I7LTH9"/>
<dbReference type="Proteomes" id="UP000009168">
    <property type="component" value="Unassembled WGS sequence"/>
</dbReference>
<evidence type="ECO:0000256" key="1">
    <source>
        <dbReference type="SAM" id="MobiDB-lite"/>
    </source>
</evidence>